<dbReference type="EMBL" id="MDYQ01000211">
    <property type="protein sequence ID" value="PRP78676.1"/>
    <property type="molecule type" value="Genomic_DNA"/>
</dbReference>
<dbReference type="InParanoid" id="A0A2P6N409"/>
<sequence>MSGRSCDASSFELFSPARSLHHVSGYTPWLRSGLCWPITEHSQLSNARDFFVDWGSALPYWLRFLFFRSRPLATFHHSPATCTQDQY</sequence>
<protein>
    <submittedName>
        <fullName evidence="1">Uncharacterized protein</fullName>
    </submittedName>
</protein>
<organism evidence="1 2">
    <name type="scientific">Planoprotostelium fungivorum</name>
    <dbReference type="NCBI Taxonomy" id="1890364"/>
    <lineage>
        <taxon>Eukaryota</taxon>
        <taxon>Amoebozoa</taxon>
        <taxon>Evosea</taxon>
        <taxon>Variosea</taxon>
        <taxon>Cavosteliida</taxon>
        <taxon>Cavosteliaceae</taxon>
        <taxon>Planoprotostelium</taxon>
    </lineage>
</organism>
<accession>A0A2P6N409</accession>
<name>A0A2P6N409_9EUKA</name>
<evidence type="ECO:0000313" key="2">
    <source>
        <dbReference type="Proteomes" id="UP000241769"/>
    </source>
</evidence>
<reference evidence="1 2" key="1">
    <citation type="journal article" date="2018" name="Genome Biol. Evol.">
        <title>Multiple Roots of Fruiting Body Formation in Amoebozoa.</title>
        <authorList>
            <person name="Hillmann F."/>
            <person name="Forbes G."/>
            <person name="Novohradska S."/>
            <person name="Ferling I."/>
            <person name="Riege K."/>
            <person name="Groth M."/>
            <person name="Westermann M."/>
            <person name="Marz M."/>
            <person name="Spaller T."/>
            <person name="Winckler T."/>
            <person name="Schaap P."/>
            <person name="Glockner G."/>
        </authorList>
    </citation>
    <scope>NUCLEOTIDE SEQUENCE [LARGE SCALE GENOMIC DNA]</scope>
    <source>
        <strain evidence="1 2">Jena</strain>
    </source>
</reference>
<dbReference type="AlphaFoldDB" id="A0A2P6N409"/>
<dbReference type="Proteomes" id="UP000241769">
    <property type="component" value="Unassembled WGS sequence"/>
</dbReference>
<gene>
    <name evidence="1" type="ORF">PROFUN_13457</name>
</gene>
<keyword evidence="2" id="KW-1185">Reference proteome</keyword>
<comment type="caution">
    <text evidence="1">The sequence shown here is derived from an EMBL/GenBank/DDBJ whole genome shotgun (WGS) entry which is preliminary data.</text>
</comment>
<evidence type="ECO:0000313" key="1">
    <source>
        <dbReference type="EMBL" id="PRP78676.1"/>
    </source>
</evidence>
<proteinExistence type="predicted"/>